<evidence type="ECO:0000256" key="1">
    <source>
        <dbReference type="ARBA" id="ARBA00006484"/>
    </source>
</evidence>
<keyword evidence="2" id="KW-0521">NADP</keyword>
<dbReference type="Pfam" id="PF00106">
    <property type="entry name" value="adh_short"/>
    <property type="match status" value="2"/>
</dbReference>
<dbReference type="InterPro" id="IPR002347">
    <property type="entry name" value="SDR_fam"/>
</dbReference>
<accession>A0A9P9IVT5</accession>
<evidence type="ECO:0008006" key="6">
    <source>
        <dbReference type="Google" id="ProtNLM"/>
    </source>
</evidence>
<dbReference type="PANTHER" id="PTHR44229:SF4">
    <property type="entry name" value="15-HYDROXYPROSTAGLANDIN DEHYDROGENASE [NAD(+)]"/>
    <property type="match status" value="1"/>
</dbReference>
<keyword evidence="3" id="KW-0560">Oxidoreductase</keyword>
<organism evidence="4 5">
    <name type="scientific">Dactylonectria estremocensis</name>
    <dbReference type="NCBI Taxonomy" id="1079267"/>
    <lineage>
        <taxon>Eukaryota</taxon>
        <taxon>Fungi</taxon>
        <taxon>Dikarya</taxon>
        <taxon>Ascomycota</taxon>
        <taxon>Pezizomycotina</taxon>
        <taxon>Sordariomycetes</taxon>
        <taxon>Hypocreomycetidae</taxon>
        <taxon>Hypocreales</taxon>
        <taxon>Nectriaceae</taxon>
        <taxon>Dactylonectria</taxon>
    </lineage>
</organism>
<dbReference type="InterPro" id="IPR020904">
    <property type="entry name" value="Sc_DH/Rdtase_CS"/>
</dbReference>
<dbReference type="InterPro" id="IPR036291">
    <property type="entry name" value="NAD(P)-bd_dom_sf"/>
</dbReference>
<dbReference type="GO" id="GO:0016616">
    <property type="term" value="F:oxidoreductase activity, acting on the CH-OH group of donors, NAD or NADP as acceptor"/>
    <property type="evidence" value="ECO:0007669"/>
    <property type="project" value="TreeGrafter"/>
</dbReference>
<evidence type="ECO:0000313" key="5">
    <source>
        <dbReference type="Proteomes" id="UP000717696"/>
    </source>
</evidence>
<dbReference type="EMBL" id="JAGMUU010000015">
    <property type="protein sequence ID" value="KAH7137418.1"/>
    <property type="molecule type" value="Genomic_DNA"/>
</dbReference>
<dbReference type="SUPFAM" id="SSF51735">
    <property type="entry name" value="NAD(P)-binding Rossmann-fold domains"/>
    <property type="match status" value="1"/>
</dbReference>
<reference evidence="4" key="1">
    <citation type="journal article" date="2021" name="Nat. Commun.">
        <title>Genetic determinants of endophytism in the Arabidopsis root mycobiome.</title>
        <authorList>
            <person name="Mesny F."/>
            <person name="Miyauchi S."/>
            <person name="Thiergart T."/>
            <person name="Pickel B."/>
            <person name="Atanasova L."/>
            <person name="Karlsson M."/>
            <person name="Huettel B."/>
            <person name="Barry K.W."/>
            <person name="Haridas S."/>
            <person name="Chen C."/>
            <person name="Bauer D."/>
            <person name="Andreopoulos W."/>
            <person name="Pangilinan J."/>
            <person name="LaButti K."/>
            <person name="Riley R."/>
            <person name="Lipzen A."/>
            <person name="Clum A."/>
            <person name="Drula E."/>
            <person name="Henrissat B."/>
            <person name="Kohler A."/>
            <person name="Grigoriev I.V."/>
            <person name="Martin F.M."/>
            <person name="Hacquard S."/>
        </authorList>
    </citation>
    <scope>NUCLEOTIDE SEQUENCE</scope>
    <source>
        <strain evidence="4">MPI-CAGE-AT-0021</strain>
    </source>
</reference>
<protein>
    <recommendedName>
        <fullName evidence="6">NAD(P)-binding protein</fullName>
    </recommendedName>
</protein>
<comment type="caution">
    <text evidence="4">The sequence shown here is derived from an EMBL/GenBank/DDBJ whole genome shotgun (WGS) entry which is preliminary data.</text>
</comment>
<comment type="similarity">
    <text evidence="1">Belongs to the short-chain dehydrogenases/reductases (SDR) family.</text>
</comment>
<dbReference type="Gene3D" id="3.40.50.720">
    <property type="entry name" value="NAD(P)-binding Rossmann-like Domain"/>
    <property type="match status" value="1"/>
</dbReference>
<keyword evidence="5" id="KW-1185">Reference proteome</keyword>
<gene>
    <name evidence="4" type="ORF">B0J13DRAFT_528053</name>
</gene>
<dbReference type="AlphaFoldDB" id="A0A9P9IVT5"/>
<dbReference type="GO" id="GO:0005737">
    <property type="term" value="C:cytoplasm"/>
    <property type="evidence" value="ECO:0007669"/>
    <property type="project" value="TreeGrafter"/>
</dbReference>
<proteinExistence type="inferred from homology"/>
<sequence length="308" mass="33234">MEGNIVVITGGSSGIGLCYTILAQSQKAKKIIIADISLSERAQEVIDTDDNVVYQECDVTKWNDLQALVDFSKEEFGDVPDVYVASAGVLEPVNRICCLSSDLNMSDSLICEFRQPHSNFWHDPESLEADGYAQVDININHPIKLTRLAIRGLLGSNKPGVVVLLGSTAGYAKQYLAPIYSATKHAITGFTKSMGDAEKYQGVRVVAVCPGIVSTPQWTTGAPAERFKRMEGIAVTPESVAQAIHEVVTQPAKYPGGTVLEVLSVGSRIVPEWHIAPPGVNIPAEAIATGLKPIFEVTAAERRGHKEY</sequence>
<dbReference type="PRINTS" id="PR00081">
    <property type="entry name" value="GDHRDH"/>
</dbReference>
<dbReference type="Proteomes" id="UP000717696">
    <property type="component" value="Unassembled WGS sequence"/>
</dbReference>
<name>A0A9P9IVT5_9HYPO</name>
<dbReference type="PANTHER" id="PTHR44229">
    <property type="entry name" value="15-HYDROXYPROSTAGLANDIN DEHYDROGENASE [NAD(+)]"/>
    <property type="match status" value="1"/>
</dbReference>
<evidence type="ECO:0000256" key="3">
    <source>
        <dbReference type="ARBA" id="ARBA00023002"/>
    </source>
</evidence>
<evidence type="ECO:0000256" key="2">
    <source>
        <dbReference type="ARBA" id="ARBA00022857"/>
    </source>
</evidence>
<dbReference type="PROSITE" id="PS00061">
    <property type="entry name" value="ADH_SHORT"/>
    <property type="match status" value="1"/>
</dbReference>
<dbReference type="OrthoDB" id="5296at2759"/>
<evidence type="ECO:0000313" key="4">
    <source>
        <dbReference type="EMBL" id="KAH7137418.1"/>
    </source>
</evidence>